<dbReference type="Gene3D" id="3.40.50.2000">
    <property type="entry name" value="Glycogen Phosphorylase B"/>
    <property type="match status" value="2"/>
</dbReference>
<evidence type="ECO:0000259" key="3">
    <source>
        <dbReference type="Pfam" id="PF00534"/>
    </source>
</evidence>
<dbReference type="PANTHER" id="PTHR12526">
    <property type="entry name" value="GLYCOSYLTRANSFERASE"/>
    <property type="match status" value="1"/>
</dbReference>
<accession>A0A372FRX0</accession>
<feature type="domain" description="Glycosyl transferase family 1" evidence="3">
    <location>
        <begin position="199"/>
        <end position="363"/>
    </location>
</feature>
<evidence type="ECO:0000313" key="5">
    <source>
        <dbReference type="EMBL" id="RFS43473.1"/>
    </source>
</evidence>
<keyword evidence="2 5" id="KW-0808">Transferase</keyword>
<name>A0A372FRX0_9ACTN</name>
<dbReference type="EMBL" id="QVFU01000059">
    <property type="protein sequence ID" value="RFS43473.1"/>
    <property type="molecule type" value="Genomic_DNA"/>
</dbReference>
<evidence type="ECO:0000259" key="4">
    <source>
        <dbReference type="Pfam" id="PF13439"/>
    </source>
</evidence>
<dbReference type="GO" id="GO:0016757">
    <property type="term" value="F:glycosyltransferase activity"/>
    <property type="evidence" value="ECO:0007669"/>
    <property type="project" value="UniProtKB-KW"/>
</dbReference>
<comment type="caution">
    <text evidence="5">The sequence shown here is derived from an EMBL/GenBank/DDBJ whole genome shotgun (WGS) entry which is preliminary data.</text>
</comment>
<reference evidence="5 6" key="1">
    <citation type="submission" date="2018-08" db="EMBL/GenBank/DDBJ databases">
        <title>Verrucosispora craniellae sp. nov., isolated from a marine sponge in the South China Sea.</title>
        <authorList>
            <person name="Li L."/>
            <person name="Lin H.W."/>
        </authorList>
    </citation>
    <scope>NUCLEOTIDE SEQUENCE [LARGE SCALE GENOMIC DNA]</scope>
    <source>
        <strain evidence="5 6">LHW63014</strain>
    </source>
</reference>
<dbReference type="AlphaFoldDB" id="A0A372FRX0"/>
<evidence type="ECO:0000256" key="1">
    <source>
        <dbReference type="ARBA" id="ARBA00022676"/>
    </source>
</evidence>
<organism evidence="5 6">
    <name type="scientific">Micromonospora craniellae</name>
    <dbReference type="NCBI Taxonomy" id="2294034"/>
    <lineage>
        <taxon>Bacteria</taxon>
        <taxon>Bacillati</taxon>
        <taxon>Actinomycetota</taxon>
        <taxon>Actinomycetes</taxon>
        <taxon>Micromonosporales</taxon>
        <taxon>Micromonosporaceae</taxon>
        <taxon>Micromonospora</taxon>
    </lineage>
</organism>
<dbReference type="Pfam" id="PF00534">
    <property type="entry name" value="Glycos_transf_1"/>
    <property type="match status" value="1"/>
</dbReference>
<dbReference type="Pfam" id="PF13439">
    <property type="entry name" value="Glyco_transf_4"/>
    <property type="match status" value="1"/>
</dbReference>
<protein>
    <submittedName>
        <fullName evidence="5">Glycosyltransferase family 1 protein</fullName>
    </submittedName>
</protein>
<proteinExistence type="predicted"/>
<dbReference type="OrthoDB" id="9787111at2"/>
<dbReference type="SUPFAM" id="SSF53756">
    <property type="entry name" value="UDP-Glycosyltransferase/glycogen phosphorylase"/>
    <property type="match status" value="1"/>
</dbReference>
<dbReference type="InterPro" id="IPR028098">
    <property type="entry name" value="Glyco_trans_4-like_N"/>
</dbReference>
<dbReference type="RefSeq" id="WP_117230917.1">
    <property type="nucleotide sequence ID" value="NZ_CP061725.1"/>
</dbReference>
<evidence type="ECO:0000256" key="2">
    <source>
        <dbReference type="ARBA" id="ARBA00022679"/>
    </source>
</evidence>
<keyword evidence="1" id="KW-0328">Glycosyltransferase</keyword>
<dbReference type="Proteomes" id="UP000262621">
    <property type="component" value="Unassembled WGS sequence"/>
</dbReference>
<sequence>MPHALLLAPWFPPCPGGAERYAYRLYEQAVRNGWTITVATDGHTRSLREAVPALEEGVYRLTRYKEQLSDNRRVTWRSMQFSVLDELHGLLDGLRPIDLVHANSIETAVLGRIVADHHDVPLVVTIHEHAPQTETFGRGRLRLAFHRLAPDAVIAPSSFYYERARAQGVPLDRVHLIPHGVEVPPVVPARPSTGHGPAWGLPEDTWVAVSVGRIYRPKGTLELIRAAAIARRRAPQLRVVIVGPDGPSEYARAAREEARRLNLGEVVRFAGPRRPEEMPAVLWQADAIVAPSLAEGFGLAVAEGMGLGKPVVATAVGGLADLVADGVNGEVVTPGDPESLADALTRLATDPERCARLGAAARRSVLRRHHVATMVAETTALYASLVMTARQSPATVSTLSHNGP</sequence>
<feature type="domain" description="Glycosyltransferase subfamily 4-like N-terminal" evidence="4">
    <location>
        <begin position="15"/>
        <end position="182"/>
    </location>
</feature>
<dbReference type="InterPro" id="IPR001296">
    <property type="entry name" value="Glyco_trans_1"/>
</dbReference>
<dbReference type="CDD" id="cd03801">
    <property type="entry name" value="GT4_PimA-like"/>
    <property type="match status" value="1"/>
</dbReference>
<evidence type="ECO:0000313" key="6">
    <source>
        <dbReference type="Proteomes" id="UP000262621"/>
    </source>
</evidence>
<keyword evidence="6" id="KW-1185">Reference proteome</keyword>
<gene>
    <name evidence="5" type="ORF">D0Q02_27720</name>
</gene>
<dbReference type="PANTHER" id="PTHR12526:SF510">
    <property type="entry name" value="D-INOSITOL 3-PHOSPHATE GLYCOSYLTRANSFERASE"/>
    <property type="match status" value="1"/>
</dbReference>